<feature type="transmembrane region" description="Helical" evidence="7">
    <location>
        <begin position="63"/>
        <end position="80"/>
    </location>
</feature>
<evidence type="ECO:0000259" key="10">
    <source>
        <dbReference type="Pfam" id="PF23540"/>
    </source>
</evidence>
<keyword evidence="3" id="KW-0808">Transferase</keyword>
<evidence type="ECO:0000256" key="6">
    <source>
        <dbReference type="SAM" id="Coils"/>
    </source>
</evidence>
<keyword evidence="7" id="KW-0472">Membrane</keyword>
<dbReference type="RefSeq" id="WP_147060237.1">
    <property type="nucleotide sequence ID" value="NZ_BJYL01000053.1"/>
</dbReference>
<reference evidence="11 12" key="1">
    <citation type="submission" date="2019-07" db="EMBL/GenBank/DDBJ databases">
        <title>Whole genome shotgun sequence of Sporosarcina luteola NBRC 105378.</title>
        <authorList>
            <person name="Hosoyama A."/>
            <person name="Uohara A."/>
            <person name="Ohji S."/>
            <person name="Ichikawa N."/>
        </authorList>
    </citation>
    <scope>NUCLEOTIDE SEQUENCE [LARGE SCALE GENOMIC DNA]</scope>
    <source>
        <strain evidence="11 12">NBRC 105378</strain>
    </source>
</reference>
<keyword evidence="5" id="KW-0902">Two-component regulatory system</keyword>
<evidence type="ECO:0000256" key="7">
    <source>
        <dbReference type="SAM" id="Phobius"/>
    </source>
</evidence>
<dbReference type="InterPro" id="IPR011712">
    <property type="entry name" value="Sig_transdc_His_kin_sub3_dim/P"/>
</dbReference>
<feature type="domain" description="Histidine kinase/HSP90-like ATPase" evidence="8">
    <location>
        <begin position="282"/>
        <end position="361"/>
    </location>
</feature>
<dbReference type="EC" id="2.7.13.3" evidence="2"/>
<feature type="transmembrane region" description="Helical" evidence="7">
    <location>
        <begin position="12"/>
        <end position="29"/>
    </location>
</feature>
<evidence type="ECO:0000256" key="1">
    <source>
        <dbReference type="ARBA" id="ARBA00000085"/>
    </source>
</evidence>
<dbReference type="Gene3D" id="1.20.5.1930">
    <property type="match status" value="1"/>
</dbReference>
<dbReference type="Pfam" id="PF23540">
    <property type="entry name" value="DesK_N"/>
    <property type="match status" value="1"/>
</dbReference>
<keyword evidence="12" id="KW-1185">Reference proteome</keyword>
<proteinExistence type="predicted"/>
<feature type="transmembrane region" description="Helical" evidence="7">
    <location>
        <begin position="35"/>
        <end position="51"/>
    </location>
</feature>
<dbReference type="SUPFAM" id="SSF55874">
    <property type="entry name" value="ATPase domain of HSP90 chaperone/DNA topoisomerase II/histidine kinase"/>
    <property type="match status" value="1"/>
</dbReference>
<protein>
    <recommendedName>
        <fullName evidence="2">histidine kinase</fullName>
        <ecNumber evidence="2">2.7.13.3</ecNumber>
    </recommendedName>
</protein>
<dbReference type="Pfam" id="PF02518">
    <property type="entry name" value="HATPase_c"/>
    <property type="match status" value="1"/>
</dbReference>
<keyword evidence="4 11" id="KW-0418">Kinase</keyword>
<evidence type="ECO:0000256" key="3">
    <source>
        <dbReference type="ARBA" id="ARBA00022679"/>
    </source>
</evidence>
<sequence>MKNFRLFPKSYGALPYIFLVYLLMPLFNISSEEGVKAVMGYGLLLLFLISYRQCYQPIRLTSFYLWVAVQVAVTLTLIGFYDPYSIFLGFYTSYFIGWIDDKKRFHQTLILFTVIMMLCTGWIGVYYGFANLAFTLPFAVVMVLSPYGIRNMHEQVELKNQLNEANEQIKTLIKQEERVRIARDLHDTLGHTLSLITLQSQVIQRIADHPDKVRTEAKGIEQTSRSALQQVRELVSDMRVSTIEEELAHMEQILMAGNIEFHCNVPEMATELSPLQQNIAGLCLREASTNIVKHSKASKCSVTVDQNSSGLTICIQDDGIGMANRQWGNGLKGMAERLSLIEGDMKVKTEMGTAITISIPIVVKTKEGVGAL</sequence>
<keyword evidence="6" id="KW-0175">Coiled coil</keyword>
<evidence type="ECO:0000256" key="2">
    <source>
        <dbReference type="ARBA" id="ARBA00012438"/>
    </source>
</evidence>
<name>A0A511ZBU6_9BACL</name>
<dbReference type="InterPro" id="IPR050482">
    <property type="entry name" value="Sensor_HK_TwoCompSys"/>
</dbReference>
<feature type="transmembrane region" description="Helical" evidence="7">
    <location>
        <begin position="132"/>
        <end position="149"/>
    </location>
</feature>
<comment type="caution">
    <text evidence="11">The sequence shown here is derived from an EMBL/GenBank/DDBJ whole genome shotgun (WGS) entry which is preliminary data.</text>
</comment>
<accession>A0A511ZBU6</accession>
<dbReference type="Gene3D" id="3.30.565.10">
    <property type="entry name" value="Histidine kinase-like ATPase, C-terminal domain"/>
    <property type="match status" value="1"/>
</dbReference>
<feature type="transmembrane region" description="Helical" evidence="7">
    <location>
        <begin position="108"/>
        <end position="126"/>
    </location>
</feature>
<evidence type="ECO:0000313" key="12">
    <source>
        <dbReference type="Proteomes" id="UP000321901"/>
    </source>
</evidence>
<dbReference type="AlphaFoldDB" id="A0A511ZBU6"/>
<feature type="domain" description="DesK/YvfT N-terminal" evidence="10">
    <location>
        <begin position="3"/>
        <end position="145"/>
    </location>
</feature>
<dbReference type="PANTHER" id="PTHR24421:SF63">
    <property type="entry name" value="SENSOR HISTIDINE KINASE DESK"/>
    <property type="match status" value="1"/>
</dbReference>
<evidence type="ECO:0000313" key="11">
    <source>
        <dbReference type="EMBL" id="GEN84924.1"/>
    </source>
</evidence>
<gene>
    <name evidence="11" type="primary">yvfT</name>
    <name evidence="11" type="ORF">SLU01_32360</name>
</gene>
<dbReference type="InterPro" id="IPR036890">
    <property type="entry name" value="HATPase_C_sf"/>
</dbReference>
<keyword evidence="7" id="KW-1133">Transmembrane helix</keyword>
<evidence type="ECO:0000259" key="9">
    <source>
        <dbReference type="Pfam" id="PF07730"/>
    </source>
</evidence>
<dbReference type="GO" id="GO:0046983">
    <property type="term" value="F:protein dimerization activity"/>
    <property type="evidence" value="ECO:0007669"/>
    <property type="project" value="InterPro"/>
</dbReference>
<keyword evidence="7" id="KW-0812">Transmembrane</keyword>
<dbReference type="PANTHER" id="PTHR24421">
    <property type="entry name" value="NITRATE/NITRITE SENSOR PROTEIN NARX-RELATED"/>
    <property type="match status" value="1"/>
</dbReference>
<dbReference type="Proteomes" id="UP000321901">
    <property type="component" value="Unassembled WGS sequence"/>
</dbReference>
<dbReference type="InterPro" id="IPR003594">
    <property type="entry name" value="HATPase_dom"/>
</dbReference>
<dbReference type="OrthoDB" id="9797605at2"/>
<dbReference type="GO" id="GO:0000155">
    <property type="term" value="F:phosphorelay sensor kinase activity"/>
    <property type="evidence" value="ECO:0007669"/>
    <property type="project" value="InterPro"/>
</dbReference>
<organism evidence="11 12">
    <name type="scientific">Sporosarcina luteola</name>
    <dbReference type="NCBI Taxonomy" id="582850"/>
    <lineage>
        <taxon>Bacteria</taxon>
        <taxon>Bacillati</taxon>
        <taxon>Bacillota</taxon>
        <taxon>Bacilli</taxon>
        <taxon>Bacillales</taxon>
        <taxon>Caryophanaceae</taxon>
        <taxon>Sporosarcina</taxon>
    </lineage>
</organism>
<dbReference type="GO" id="GO:0016020">
    <property type="term" value="C:membrane"/>
    <property type="evidence" value="ECO:0007669"/>
    <property type="project" value="InterPro"/>
</dbReference>
<feature type="domain" description="Signal transduction histidine kinase subgroup 3 dimerisation and phosphoacceptor" evidence="9">
    <location>
        <begin position="177"/>
        <end position="239"/>
    </location>
</feature>
<evidence type="ECO:0000256" key="5">
    <source>
        <dbReference type="ARBA" id="ARBA00023012"/>
    </source>
</evidence>
<feature type="coiled-coil region" evidence="6">
    <location>
        <begin position="155"/>
        <end position="182"/>
    </location>
</feature>
<evidence type="ECO:0000259" key="8">
    <source>
        <dbReference type="Pfam" id="PF02518"/>
    </source>
</evidence>
<dbReference type="InterPro" id="IPR056374">
    <property type="entry name" value="DesK/YvfT_N"/>
</dbReference>
<comment type="catalytic activity">
    <reaction evidence="1">
        <text>ATP + protein L-histidine = ADP + protein N-phospho-L-histidine.</text>
        <dbReference type="EC" id="2.7.13.3"/>
    </reaction>
</comment>
<dbReference type="Pfam" id="PF07730">
    <property type="entry name" value="HisKA_3"/>
    <property type="match status" value="1"/>
</dbReference>
<dbReference type="CDD" id="cd16917">
    <property type="entry name" value="HATPase_UhpB-NarQ-NarX-like"/>
    <property type="match status" value="1"/>
</dbReference>
<evidence type="ECO:0000256" key="4">
    <source>
        <dbReference type="ARBA" id="ARBA00022777"/>
    </source>
</evidence>
<dbReference type="EMBL" id="BJYL01000053">
    <property type="protein sequence ID" value="GEN84924.1"/>
    <property type="molecule type" value="Genomic_DNA"/>
</dbReference>